<dbReference type="AlphaFoldDB" id="A0A428KT30"/>
<keyword evidence="2" id="KW-1185">Reference proteome</keyword>
<dbReference type="EMBL" id="RWIT01000003">
    <property type="protein sequence ID" value="RSK49647.1"/>
    <property type="molecule type" value="Genomic_DNA"/>
</dbReference>
<evidence type="ECO:0000313" key="2">
    <source>
        <dbReference type="Proteomes" id="UP000273500"/>
    </source>
</evidence>
<keyword evidence="1" id="KW-0238">DNA-binding</keyword>
<dbReference type="Proteomes" id="UP000273500">
    <property type="component" value="Unassembled WGS sequence"/>
</dbReference>
<gene>
    <name evidence="1" type="ORF">EI291_07885</name>
</gene>
<protein>
    <submittedName>
        <fullName evidence="1">DNA-binding protein</fullName>
    </submittedName>
</protein>
<accession>A0A428KT30</accession>
<dbReference type="OrthoDB" id="886705at2"/>
<organism evidence="1 2">
    <name type="scientific">Hymenobacter rigui</name>
    <dbReference type="NCBI Taxonomy" id="334424"/>
    <lineage>
        <taxon>Bacteria</taxon>
        <taxon>Pseudomonadati</taxon>
        <taxon>Bacteroidota</taxon>
        <taxon>Cytophagia</taxon>
        <taxon>Cytophagales</taxon>
        <taxon>Hymenobacteraceae</taxon>
        <taxon>Hymenobacter</taxon>
    </lineage>
</organism>
<evidence type="ECO:0000313" key="1">
    <source>
        <dbReference type="EMBL" id="RSK49647.1"/>
    </source>
</evidence>
<reference evidence="1 2" key="1">
    <citation type="submission" date="2018-12" db="EMBL/GenBank/DDBJ databases">
        <authorList>
            <person name="Feng G."/>
            <person name="Zhu H."/>
        </authorList>
    </citation>
    <scope>NUCLEOTIDE SEQUENCE [LARGE SCALE GENOMIC DNA]</scope>
    <source>
        <strain evidence="1 2">KCTC 12533</strain>
    </source>
</reference>
<dbReference type="GO" id="GO:0003677">
    <property type="term" value="F:DNA binding"/>
    <property type="evidence" value="ECO:0007669"/>
    <property type="project" value="UniProtKB-KW"/>
</dbReference>
<dbReference type="RefSeq" id="WP_125419500.1">
    <property type="nucleotide sequence ID" value="NZ_RWIT01000003.1"/>
</dbReference>
<name>A0A428KT30_9BACT</name>
<sequence>MQAVIIIPETEWRAHLARLDKLEQAEAARASAVAAKPDQVLTTAQAAAYIGLSVCALLRARRAGRIQGVRLNDKDWGFRQSALDSYPRRYHRPTMLVATA</sequence>
<proteinExistence type="predicted"/>
<comment type="caution">
    <text evidence="1">The sequence shown here is derived from an EMBL/GenBank/DDBJ whole genome shotgun (WGS) entry which is preliminary data.</text>
</comment>